<dbReference type="EMBL" id="JAHQIW010007366">
    <property type="protein sequence ID" value="KAJ1373951.1"/>
    <property type="molecule type" value="Genomic_DNA"/>
</dbReference>
<sequence>MLAEKILVALLIGYAIASIEYQQAKVGDRVVLDLGRDVVTIKRVRGNNTNEYIKYCGSGETEPRCKGFVTEDGEPATPASKAHVEKNGTLIFDPFKATDAGLYSSPDQEPIVSLPFLHMSQK</sequence>
<feature type="chain" id="PRO_5041994917" evidence="1">
    <location>
        <begin position="18"/>
        <end position="122"/>
    </location>
</feature>
<organism evidence="2 3">
    <name type="scientific">Parelaphostrongylus tenuis</name>
    <name type="common">Meningeal worm</name>
    <dbReference type="NCBI Taxonomy" id="148309"/>
    <lineage>
        <taxon>Eukaryota</taxon>
        <taxon>Metazoa</taxon>
        <taxon>Ecdysozoa</taxon>
        <taxon>Nematoda</taxon>
        <taxon>Chromadorea</taxon>
        <taxon>Rhabditida</taxon>
        <taxon>Rhabditina</taxon>
        <taxon>Rhabditomorpha</taxon>
        <taxon>Strongyloidea</taxon>
        <taxon>Metastrongylidae</taxon>
        <taxon>Parelaphostrongylus</taxon>
    </lineage>
</organism>
<feature type="signal peptide" evidence="1">
    <location>
        <begin position="1"/>
        <end position="17"/>
    </location>
</feature>
<proteinExistence type="predicted"/>
<comment type="caution">
    <text evidence="2">The sequence shown here is derived from an EMBL/GenBank/DDBJ whole genome shotgun (WGS) entry which is preliminary data.</text>
</comment>
<dbReference type="Proteomes" id="UP001196413">
    <property type="component" value="Unassembled WGS sequence"/>
</dbReference>
<reference evidence="2" key="1">
    <citation type="submission" date="2021-06" db="EMBL/GenBank/DDBJ databases">
        <title>Parelaphostrongylus tenuis whole genome reference sequence.</title>
        <authorList>
            <person name="Garwood T.J."/>
            <person name="Larsen P.A."/>
            <person name="Fountain-Jones N.M."/>
            <person name="Garbe J.R."/>
            <person name="Macchietto M.G."/>
            <person name="Kania S.A."/>
            <person name="Gerhold R.W."/>
            <person name="Richards J.E."/>
            <person name="Wolf T.M."/>
        </authorList>
    </citation>
    <scope>NUCLEOTIDE SEQUENCE</scope>
    <source>
        <strain evidence="2">MNPRO001-30</strain>
        <tissue evidence="2">Meninges</tissue>
    </source>
</reference>
<protein>
    <submittedName>
        <fullName evidence="2">Uncharacterized protein</fullName>
    </submittedName>
</protein>
<dbReference type="PANTHER" id="PTHR35182:SF1">
    <property type="entry name" value="COLD-SHOCK PROTEIN-RELATED"/>
    <property type="match status" value="1"/>
</dbReference>
<keyword evidence="3" id="KW-1185">Reference proteome</keyword>
<name>A0AAD5RD98_PARTN</name>
<evidence type="ECO:0000313" key="2">
    <source>
        <dbReference type="EMBL" id="KAJ1373951.1"/>
    </source>
</evidence>
<evidence type="ECO:0000256" key="1">
    <source>
        <dbReference type="SAM" id="SignalP"/>
    </source>
</evidence>
<dbReference type="AlphaFoldDB" id="A0AAD5RD98"/>
<evidence type="ECO:0000313" key="3">
    <source>
        <dbReference type="Proteomes" id="UP001196413"/>
    </source>
</evidence>
<dbReference type="PANTHER" id="PTHR35182">
    <property type="entry name" value="PROTEIN CBG13762"/>
    <property type="match status" value="1"/>
</dbReference>
<accession>A0AAD5RD98</accession>
<keyword evidence="1" id="KW-0732">Signal</keyword>
<gene>
    <name evidence="2" type="ORF">KIN20_036513</name>
</gene>